<feature type="compositionally biased region" description="Basic and acidic residues" evidence="1">
    <location>
        <begin position="89"/>
        <end position="125"/>
    </location>
</feature>
<evidence type="ECO:0000256" key="1">
    <source>
        <dbReference type="SAM" id="MobiDB-lite"/>
    </source>
</evidence>
<gene>
    <name evidence="2" type="ORF">DNTS_030180</name>
</gene>
<proteinExistence type="predicted"/>
<evidence type="ECO:0000313" key="3">
    <source>
        <dbReference type="Proteomes" id="UP000316079"/>
    </source>
</evidence>
<reference evidence="2 3" key="1">
    <citation type="journal article" date="2019" name="Sci. Data">
        <title>Hybrid genome assembly and annotation of Danionella translucida.</title>
        <authorList>
            <person name="Kadobianskyi M."/>
            <person name="Schulze L."/>
            <person name="Schuelke M."/>
            <person name="Judkewitz B."/>
        </authorList>
    </citation>
    <scope>NUCLEOTIDE SEQUENCE [LARGE SCALE GENOMIC DNA]</scope>
    <source>
        <strain evidence="2 3">Bolton</strain>
    </source>
</reference>
<name>A0A553Q837_9TELE</name>
<dbReference type="EMBL" id="SRMA01026244">
    <property type="protein sequence ID" value="TRY86091.1"/>
    <property type="molecule type" value="Genomic_DNA"/>
</dbReference>
<feature type="compositionally biased region" description="Basic and acidic residues" evidence="1">
    <location>
        <begin position="51"/>
        <end position="69"/>
    </location>
</feature>
<keyword evidence="3" id="KW-1185">Reference proteome</keyword>
<comment type="caution">
    <text evidence="2">The sequence shown here is derived from an EMBL/GenBank/DDBJ whole genome shotgun (WGS) entry which is preliminary data.</text>
</comment>
<feature type="compositionally biased region" description="Polar residues" evidence="1">
    <location>
        <begin position="71"/>
        <end position="88"/>
    </location>
</feature>
<feature type="region of interest" description="Disordered" evidence="1">
    <location>
        <begin position="1"/>
        <end position="132"/>
    </location>
</feature>
<sequence length="503" mass="56296">MAKRKAKTTAPKKTQSRTKQQRSTGDTNLCSAEVNQDSERSHNGLDTSNMDGHRRQEEKTSSVETEKHVMGTNSCEVAETLLTTVQTSKTDKHLTEDQSEEMLKDEESKLENISKEGSRQSRSPDSEQNISQCDATCVEPKNHELLGSSEIVAENTLDQMEMAECDAKKNKRKRMGMCRLGERKMLRVHAIERQGNEVEQFTNQPLGKYNPISLEEEASTVPSFPTSCPFEDKPGGEEQHQANIQDVNDQEAQKLVESMPIVAEIDCTKNCDGTCTREDENASDATSETLCQMDTGAVVEATDVLLNDPLDDIKQEDLLDAHLKESIEASASTPEDPIQCELLPAARDDKIHFESEIKCLKKEQSVELMEITANQPMRLDHDLVGIAEPCEKKPCCEENCIQVHPCGEDHVQQNNFKETESSGELGTVADLDPRSPILESLSIPEAPCELEDATELVCSLIRDLSSLNYLVKDVHRRIGFVTQRKINPRPQHSRIYRPPFSDQ</sequence>
<evidence type="ECO:0000313" key="2">
    <source>
        <dbReference type="EMBL" id="TRY86091.1"/>
    </source>
</evidence>
<dbReference type="AlphaFoldDB" id="A0A553Q837"/>
<dbReference type="Proteomes" id="UP000316079">
    <property type="component" value="Unassembled WGS sequence"/>
</dbReference>
<accession>A0A553Q837</accession>
<organism evidence="2 3">
    <name type="scientific">Danionella cerebrum</name>
    <dbReference type="NCBI Taxonomy" id="2873325"/>
    <lineage>
        <taxon>Eukaryota</taxon>
        <taxon>Metazoa</taxon>
        <taxon>Chordata</taxon>
        <taxon>Craniata</taxon>
        <taxon>Vertebrata</taxon>
        <taxon>Euteleostomi</taxon>
        <taxon>Actinopterygii</taxon>
        <taxon>Neopterygii</taxon>
        <taxon>Teleostei</taxon>
        <taxon>Ostariophysi</taxon>
        <taxon>Cypriniformes</taxon>
        <taxon>Danionidae</taxon>
        <taxon>Danioninae</taxon>
        <taxon>Danionella</taxon>
    </lineage>
</organism>
<feature type="compositionally biased region" description="Polar residues" evidence="1">
    <location>
        <begin position="21"/>
        <end position="35"/>
    </location>
</feature>
<protein>
    <submittedName>
        <fullName evidence="2">Uncharacterized protein</fullName>
    </submittedName>
</protein>
<dbReference type="OrthoDB" id="9940137at2759"/>